<proteinExistence type="inferred from homology"/>
<accession>A0A1I7Y9H2</accession>
<feature type="transmembrane region" description="Helical" evidence="12">
    <location>
        <begin position="262"/>
        <end position="286"/>
    </location>
</feature>
<evidence type="ECO:0000256" key="13">
    <source>
        <dbReference type="SAM" id="SignalP"/>
    </source>
</evidence>
<reference evidence="15" key="1">
    <citation type="submission" date="2016-11" db="UniProtKB">
        <authorList>
            <consortium name="WormBaseParasite"/>
        </authorList>
    </citation>
    <scope>IDENTIFICATION</scope>
</reference>
<evidence type="ECO:0000256" key="11">
    <source>
        <dbReference type="RuleBase" id="RU362091"/>
    </source>
</evidence>
<feature type="transmembrane region" description="Helical" evidence="12">
    <location>
        <begin position="453"/>
        <end position="473"/>
    </location>
</feature>
<feature type="transmembrane region" description="Helical" evidence="12">
    <location>
        <begin position="73"/>
        <end position="92"/>
    </location>
</feature>
<keyword evidence="5 12" id="KW-0812">Transmembrane</keyword>
<evidence type="ECO:0000256" key="5">
    <source>
        <dbReference type="ARBA" id="ARBA00022692"/>
    </source>
</evidence>
<organism evidence="14 15">
    <name type="scientific">Steinernema glaseri</name>
    <dbReference type="NCBI Taxonomy" id="37863"/>
    <lineage>
        <taxon>Eukaryota</taxon>
        <taxon>Metazoa</taxon>
        <taxon>Ecdysozoa</taxon>
        <taxon>Nematoda</taxon>
        <taxon>Chromadorea</taxon>
        <taxon>Rhabditida</taxon>
        <taxon>Tylenchina</taxon>
        <taxon>Panagrolaimomorpha</taxon>
        <taxon>Strongyloidoidea</taxon>
        <taxon>Steinernematidae</taxon>
        <taxon>Steinernema</taxon>
    </lineage>
</organism>
<evidence type="ECO:0000256" key="8">
    <source>
        <dbReference type="ARBA" id="ARBA00023065"/>
    </source>
</evidence>
<feature type="chain" id="PRO_5009311968" evidence="13">
    <location>
        <begin position="27"/>
        <end position="641"/>
    </location>
</feature>
<keyword evidence="8" id="KW-0406">Ion transport</keyword>
<dbReference type="Pfam" id="PF00474">
    <property type="entry name" value="SSF"/>
    <property type="match status" value="1"/>
</dbReference>
<dbReference type="PROSITE" id="PS50283">
    <property type="entry name" value="NA_SOLUT_SYMP_3"/>
    <property type="match status" value="1"/>
</dbReference>
<feature type="transmembrane region" description="Helical" evidence="12">
    <location>
        <begin position="231"/>
        <end position="250"/>
    </location>
</feature>
<evidence type="ECO:0000256" key="12">
    <source>
        <dbReference type="SAM" id="Phobius"/>
    </source>
</evidence>
<dbReference type="AlphaFoldDB" id="A0A1I7Y9H2"/>
<comment type="subcellular location">
    <subcellularLocation>
        <location evidence="1">Cell membrane</location>
        <topology evidence="1">Multi-pass membrane protein</topology>
    </subcellularLocation>
</comment>
<keyword evidence="10" id="KW-0739">Sodium transport</keyword>
<evidence type="ECO:0000256" key="1">
    <source>
        <dbReference type="ARBA" id="ARBA00004651"/>
    </source>
</evidence>
<dbReference type="PANTHER" id="PTHR42985">
    <property type="entry name" value="SODIUM-COUPLED MONOCARBOXYLATE TRANSPORTER"/>
    <property type="match status" value="1"/>
</dbReference>
<keyword evidence="7" id="KW-0915">Sodium</keyword>
<evidence type="ECO:0000256" key="7">
    <source>
        <dbReference type="ARBA" id="ARBA00023053"/>
    </source>
</evidence>
<dbReference type="CDD" id="cd11492">
    <property type="entry name" value="SLC5sbd_NIS-SMVT"/>
    <property type="match status" value="1"/>
</dbReference>
<feature type="transmembrane region" description="Helical" evidence="12">
    <location>
        <begin position="198"/>
        <end position="219"/>
    </location>
</feature>
<keyword evidence="6 12" id="KW-1133">Transmembrane helix</keyword>
<evidence type="ECO:0000256" key="2">
    <source>
        <dbReference type="ARBA" id="ARBA00006434"/>
    </source>
</evidence>
<dbReference type="NCBIfam" id="TIGR00813">
    <property type="entry name" value="sss"/>
    <property type="match status" value="1"/>
</dbReference>
<evidence type="ECO:0000256" key="3">
    <source>
        <dbReference type="ARBA" id="ARBA00022448"/>
    </source>
</evidence>
<dbReference type="Proteomes" id="UP000095287">
    <property type="component" value="Unplaced"/>
</dbReference>
<dbReference type="InterPro" id="IPR001734">
    <property type="entry name" value="Na/solute_symporter"/>
</dbReference>
<feature type="transmembrane region" description="Helical" evidence="12">
    <location>
        <begin position="306"/>
        <end position="327"/>
    </location>
</feature>
<evidence type="ECO:0000256" key="9">
    <source>
        <dbReference type="ARBA" id="ARBA00023136"/>
    </source>
</evidence>
<comment type="similarity">
    <text evidence="2 11">Belongs to the sodium:solute symporter (SSF) (TC 2.A.21) family.</text>
</comment>
<feature type="transmembrane region" description="Helical" evidence="12">
    <location>
        <begin position="511"/>
        <end position="531"/>
    </location>
</feature>
<keyword evidence="9 12" id="KW-0472">Membrane</keyword>
<feature type="transmembrane region" description="Helical" evidence="12">
    <location>
        <begin position="348"/>
        <end position="375"/>
    </location>
</feature>
<feature type="transmembrane region" description="Helical" evidence="12">
    <location>
        <begin position="154"/>
        <end position="177"/>
    </location>
</feature>
<keyword evidence="3" id="KW-0813">Transport</keyword>
<keyword evidence="13" id="KW-0732">Signal</keyword>
<feature type="signal peptide" evidence="13">
    <location>
        <begin position="1"/>
        <end position="26"/>
    </location>
</feature>
<feature type="transmembrane region" description="Helical" evidence="12">
    <location>
        <begin position="568"/>
        <end position="589"/>
    </location>
</feature>
<dbReference type="Gene3D" id="1.20.1730.10">
    <property type="entry name" value="Sodium/glucose cotransporter"/>
    <property type="match status" value="1"/>
</dbReference>
<protein>
    <submittedName>
        <fullName evidence="15">Sodium-coupled monocarboxylate transporter 1</fullName>
    </submittedName>
</protein>
<dbReference type="InterPro" id="IPR038377">
    <property type="entry name" value="Na/Glc_symporter_sf"/>
</dbReference>
<evidence type="ECO:0000256" key="6">
    <source>
        <dbReference type="ARBA" id="ARBA00022989"/>
    </source>
</evidence>
<dbReference type="GO" id="GO:0005886">
    <property type="term" value="C:plasma membrane"/>
    <property type="evidence" value="ECO:0007669"/>
    <property type="project" value="UniProtKB-SubCell"/>
</dbReference>
<dbReference type="GO" id="GO:0015293">
    <property type="term" value="F:symporter activity"/>
    <property type="evidence" value="ECO:0007669"/>
    <property type="project" value="TreeGrafter"/>
</dbReference>
<name>A0A1I7Y9H2_9BILA</name>
<evidence type="ECO:0000313" key="15">
    <source>
        <dbReference type="WBParaSite" id="L893_g14108.t1"/>
    </source>
</evidence>
<sequence>MILDLTTTISFMLVACRMAMAPLYTAKECFRLQDLFFRVNKTVNSPLKPMDQEGCAMTTADPKTTYSLGYVDYAVFAAFMCISVGVGAYYAVIGKFRTKKAKDGPKSATEDYLLGGRKMPFVPIALSLMATSLSGVTLLGTPAEIFDHGALWMLNYWVAPFSAVLAALIFLPIFYHLNTTSIYEYLELRFHSTLLRRLCAGAFIFNTLVFMGVVIYAPAVALSGVTDMQTWWLILLVGVTSTLYTTFGGLKAVVWTDTLQAGVMYVGIGFILVKGTIDAGGFAHIWEIAVESGRLETFLRFDLNPAQYMNVWALFFSSSLMWLNFYGLDQMAVQRYCSVPSLKEARQVIWLTIPFTTILTTLACFIGLLVLAYFYDSNPMETGEISTYDQLVVLFAVKVSGPYPGLSGLFLACIFATTLSTVSSGYNSMAAVVYNDFLRPCFNDKLPQDKALIFSKITVFLGGFFSTCIAFAAGPLGGIIYASVGLTSATYGPVVGLFFLGIFARKVSTRAATVSFFTAMVTCVSLFVFSVTEMPYIDYHMPTKNTVNATDLHYGRPDAPYLSRISPFFYGIIGFSLMVVPSLALSYFWPPKEEKFSSSRRHSLTWKGRPKTEVIRYSAVEPLEVLSSAKMEEVVPLRVVA</sequence>
<dbReference type="InterPro" id="IPR051163">
    <property type="entry name" value="Sodium:Solute_Symporter_SSF"/>
</dbReference>
<keyword evidence="4" id="KW-1003">Cell membrane</keyword>
<dbReference type="WBParaSite" id="L893_g14108.t1">
    <property type="protein sequence ID" value="L893_g14108.t1"/>
    <property type="gene ID" value="L893_g14108"/>
</dbReference>
<feature type="transmembrane region" description="Helical" evidence="12">
    <location>
        <begin position="121"/>
        <end position="142"/>
    </location>
</feature>
<keyword evidence="14" id="KW-1185">Reference proteome</keyword>
<dbReference type="PANTHER" id="PTHR42985:SF40">
    <property type="entry name" value="LD47995P-RELATED"/>
    <property type="match status" value="1"/>
</dbReference>
<evidence type="ECO:0000256" key="4">
    <source>
        <dbReference type="ARBA" id="ARBA00022475"/>
    </source>
</evidence>
<dbReference type="GO" id="GO:0006814">
    <property type="term" value="P:sodium ion transport"/>
    <property type="evidence" value="ECO:0007669"/>
    <property type="project" value="UniProtKB-KW"/>
</dbReference>
<feature type="transmembrane region" description="Helical" evidence="12">
    <location>
        <begin position="479"/>
        <end position="504"/>
    </location>
</feature>
<feature type="transmembrane region" description="Helical" evidence="12">
    <location>
        <begin position="409"/>
        <end position="433"/>
    </location>
</feature>
<evidence type="ECO:0000256" key="10">
    <source>
        <dbReference type="ARBA" id="ARBA00023201"/>
    </source>
</evidence>
<evidence type="ECO:0000313" key="14">
    <source>
        <dbReference type="Proteomes" id="UP000095287"/>
    </source>
</evidence>